<evidence type="ECO:0000313" key="23">
    <source>
        <dbReference type="Ensembl" id="ENSCSAVP00000004753.1"/>
    </source>
</evidence>
<evidence type="ECO:0000256" key="5">
    <source>
        <dbReference type="ARBA" id="ARBA00022832"/>
    </source>
</evidence>
<keyword evidence="6" id="KW-0809">Transit peptide</keyword>
<reference evidence="24" key="1">
    <citation type="submission" date="2003-08" db="EMBL/GenBank/DDBJ databases">
        <authorList>
            <person name="Birren B."/>
            <person name="Nusbaum C."/>
            <person name="Abebe A."/>
            <person name="Abouelleil A."/>
            <person name="Adekoya E."/>
            <person name="Ait-zahra M."/>
            <person name="Allen N."/>
            <person name="Allen T."/>
            <person name="An P."/>
            <person name="Anderson M."/>
            <person name="Anderson S."/>
            <person name="Arachchi H."/>
            <person name="Armbruster J."/>
            <person name="Bachantsang P."/>
            <person name="Baldwin J."/>
            <person name="Barry A."/>
            <person name="Bayul T."/>
            <person name="Blitshsteyn B."/>
            <person name="Bloom T."/>
            <person name="Blye J."/>
            <person name="Boguslavskiy L."/>
            <person name="Borowsky M."/>
            <person name="Boukhgalter B."/>
            <person name="Brunache A."/>
            <person name="Butler J."/>
            <person name="Calixte N."/>
            <person name="Calvo S."/>
            <person name="Camarata J."/>
            <person name="Campo K."/>
            <person name="Chang J."/>
            <person name="Cheshatsang Y."/>
            <person name="Citroen M."/>
            <person name="Collymore A."/>
            <person name="Considine T."/>
            <person name="Cook A."/>
            <person name="Cooke P."/>
            <person name="Corum B."/>
            <person name="Cuomo C."/>
            <person name="David R."/>
            <person name="Dawoe T."/>
            <person name="Degray S."/>
            <person name="Dodge S."/>
            <person name="Dooley K."/>
            <person name="Dorje P."/>
            <person name="Dorjee K."/>
            <person name="Dorris L."/>
            <person name="Duffey N."/>
            <person name="Dupes A."/>
            <person name="Elkins T."/>
            <person name="Engels R."/>
            <person name="Erickson J."/>
            <person name="Farina A."/>
            <person name="Faro S."/>
            <person name="Ferreira P."/>
            <person name="Fischer H."/>
            <person name="Fitzgerald M."/>
            <person name="Foley K."/>
            <person name="Gage D."/>
            <person name="Galagan J."/>
            <person name="Gearin G."/>
            <person name="Gnerre S."/>
            <person name="Gnirke A."/>
            <person name="Goyette A."/>
            <person name="Graham J."/>
            <person name="Grandbois E."/>
            <person name="Gyaltsen K."/>
            <person name="Hafez N."/>
            <person name="Hagopian D."/>
            <person name="Hagos B."/>
            <person name="Hall J."/>
            <person name="Hatcher B."/>
            <person name="Heller A."/>
            <person name="Higgins H."/>
            <person name="Honan T."/>
            <person name="Horn A."/>
            <person name="Houde N."/>
            <person name="Hughes L."/>
            <person name="Hulme W."/>
            <person name="Husby E."/>
            <person name="Iliev I."/>
            <person name="Jaffe D."/>
            <person name="Jones C."/>
            <person name="Kamal M."/>
            <person name="Kamat A."/>
            <person name="Kamvysselis M."/>
            <person name="Karlsson E."/>
            <person name="Kells C."/>
            <person name="Kieu A."/>
            <person name="Kisner P."/>
            <person name="Kodira C."/>
            <person name="Kulbokas E."/>
            <person name="Labutti K."/>
            <person name="Lama D."/>
            <person name="Landers T."/>
            <person name="Leger J."/>
            <person name="Levine S."/>
            <person name="Lewis D."/>
            <person name="Lewis T."/>
            <person name="Lindblad-toh K."/>
            <person name="Liu X."/>
            <person name="Lokyitsang T."/>
            <person name="Lokyitsang Y."/>
            <person name="Lucien O."/>
            <person name="Lui A."/>
            <person name="Ma L.J."/>
            <person name="Mabbitt R."/>
            <person name="Macdonald J."/>
            <person name="Maclean C."/>
            <person name="Major J."/>
            <person name="Manning J."/>
            <person name="Marabella R."/>
            <person name="Maru K."/>
            <person name="Matthews C."/>
            <person name="Mauceli E."/>
            <person name="Mccarthy M."/>
            <person name="Mcdonough S."/>
            <person name="Mcghee T."/>
            <person name="Meldrim J."/>
            <person name="Meneus L."/>
            <person name="Mesirov J."/>
            <person name="Mihalev A."/>
            <person name="Mihova T."/>
            <person name="Mikkelsen T."/>
            <person name="Mlenga V."/>
            <person name="Moru K."/>
            <person name="Mozes J."/>
            <person name="Mulrain L."/>
            <person name="Munson G."/>
            <person name="Naylor J."/>
            <person name="Newes C."/>
            <person name="Nguyen C."/>
            <person name="Nguyen N."/>
            <person name="Nguyen T."/>
            <person name="Nicol R."/>
            <person name="Nielsen C."/>
            <person name="Nizzari M."/>
            <person name="Norbu C."/>
            <person name="Norbu N."/>
            <person name="O'donnell P."/>
            <person name="Okoawo O."/>
            <person name="O'leary S."/>
            <person name="Omotosho B."/>
            <person name="O'neill K."/>
            <person name="Osman S."/>
            <person name="Parker S."/>
            <person name="Perrin D."/>
            <person name="Phunkhang P."/>
            <person name="Piqani B."/>
            <person name="Purcell S."/>
            <person name="Rachupka T."/>
            <person name="Ramasamy U."/>
            <person name="Rameau R."/>
            <person name="Ray V."/>
            <person name="Raymond C."/>
            <person name="Retta R."/>
            <person name="Richardson S."/>
            <person name="Rise C."/>
            <person name="Rodriguez J."/>
            <person name="Rogers J."/>
            <person name="Rogov P."/>
            <person name="Rutman M."/>
            <person name="Schupbach R."/>
            <person name="Seaman C."/>
            <person name="Settipalli S."/>
            <person name="Sharpe T."/>
            <person name="Sheridan J."/>
            <person name="Sherpa N."/>
            <person name="Shi J."/>
            <person name="Smirnov S."/>
            <person name="Smith C."/>
            <person name="Sougnez C."/>
            <person name="Spencer B."/>
            <person name="Stalker J."/>
            <person name="Stange-thomann N."/>
            <person name="Stavropoulos S."/>
            <person name="Stetson K."/>
            <person name="Stone C."/>
            <person name="Stone S."/>
            <person name="Stubbs M."/>
            <person name="Talamas J."/>
            <person name="Tchuinga P."/>
            <person name="Tenzing P."/>
            <person name="Tesfaye S."/>
            <person name="Theodore J."/>
            <person name="Thoulutsang Y."/>
            <person name="Topham K."/>
            <person name="Towey S."/>
            <person name="Tsamla T."/>
            <person name="Tsomo N."/>
            <person name="Vallee D."/>
            <person name="Vassiliev H."/>
            <person name="Venkataraman V."/>
            <person name="Vinson J."/>
            <person name="Vo A."/>
            <person name="Wade C."/>
            <person name="Wang S."/>
            <person name="Wangchuk T."/>
            <person name="Wangdi T."/>
            <person name="Whittaker C."/>
            <person name="Wilkinson J."/>
            <person name="Wu Y."/>
            <person name="Wyman D."/>
            <person name="Yadav S."/>
            <person name="Yang S."/>
            <person name="Yang X."/>
            <person name="Yeager S."/>
            <person name="Yee E."/>
            <person name="Young G."/>
            <person name="Zainoun J."/>
            <person name="Zembeck L."/>
            <person name="Zimmer A."/>
            <person name="Zody M."/>
            <person name="Lander E."/>
        </authorList>
    </citation>
    <scope>NUCLEOTIDE SEQUENCE [LARGE SCALE GENOMIC DNA]</scope>
</reference>
<dbReference type="CDD" id="cd06558">
    <property type="entry name" value="crotonase-like"/>
    <property type="match status" value="1"/>
</dbReference>
<keyword evidence="7" id="KW-0007">Acetylation</keyword>
<evidence type="ECO:0000256" key="1">
    <source>
        <dbReference type="ARBA" id="ARBA00004305"/>
    </source>
</evidence>
<evidence type="ECO:0000256" key="22">
    <source>
        <dbReference type="RuleBase" id="RU003707"/>
    </source>
</evidence>
<keyword evidence="5" id="KW-0276">Fatty acid metabolism</keyword>
<dbReference type="PANTHER" id="PTHR11941">
    <property type="entry name" value="ENOYL-COA HYDRATASE-RELATED"/>
    <property type="match status" value="1"/>
</dbReference>
<comment type="catalytic activity">
    <reaction evidence="11">
        <text>(3Z)-hexenoyl-CoA = (2E)-hexenoyl-CoA</text>
        <dbReference type="Rhea" id="RHEA:45748"/>
        <dbReference type="ChEBI" id="CHEBI:62077"/>
        <dbReference type="ChEBI" id="CHEBI:85415"/>
    </reaction>
    <physiologicalReaction direction="left-to-right" evidence="11">
        <dbReference type="Rhea" id="RHEA:45749"/>
    </physiologicalReaction>
</comment>
<dbReference type="Ensembl" id="ENSCSAVT00000004821.1">
    <property type="protein sequence ID" value="ENSCSAVP00000004753.1"/>
    <property type="gene ID" value="ENSCSAVG00000002833.1"/>
</dbReference>
<keyword evidence="8" id="KW-0443">Lipid metabolism</keyword>
<evidence type="ECO:0000256" key="18">
    <source>
        <dbReference type="ARBA" id="ARBA00076241"/>
    </source>
</evidence>
<dbReference type="InterPro" id="IPR001753">
    <property type="entry name" value="Enoyl-CoA_hydra/iso"/>
</dbReference>
<dbReference type="Gene3D" id="6.10.250.170">
    <property type="match status" value="1"/>
</dbReference>
<dbReference type="FunCoup" id="H2YHF4">
    <property type="interactions" value="66"/>
</dbReference>
<name>H2YHF4_CIOSA</name>
<evidence type="ECO:0000256" key="11">
    <source>
        <dbReference type="ARBA" id="ARBA00036336"/>
    </source>
</evidence>
<dbReference type="STRING" id="51511.ENSCSAVP00000004753"/>
<dbReference type="Pfam" id="PF00378">
    <property type="entry name" value="ECH_1"/>
    <property type="match status" value="1"/>
</dbReference>
<evidence type="ECO:0000256" key="19">
    <source>
        <dbReference type="ARBA" id="ARBA00078358"/>
    </source>
</evidence>
<accession>H2YHF4</accession>
<dbReference type="InParanoid" id="H2YHF4"/>
<evidence type="ECO:0000256" key="12">
    <source>
        <dbReference type="ARBA" id="ARBA00050938"/>
    </source>
</evidence>
<dbReference type="AlphaFoldDB" id="H2YHF4"/>
<dbReference type="GO" id="GO:0006635">
    <property type="term" value="P:fatty acid beta-oxidation"/>
    <property type="evidence" value="ECO:0007669"/>
    <property type="project" value="TreeGrafter"/>
</dbReference>
<evidence type="ECO:0000256" key="15">
    <source>
        <dbReference type="ARBA" id="ARBA00052542"/>
    </source>
</evidence>
<dbReference type="Gene3D" id="3.90.226.10">
    <property type="entry name" value="2-enoyl-CoA Hydratase, Chain A, domain 1"/>
    <property type="match status" value="1"/>
</dbReference>
<dbReference type="PROSITE" id="PS00166">
    <property type="entry name" value="ENOYL_COA_HYDRATASE"/>
    <property type="match status" value="1"/>
</dbReference>
<organism evidence="23 24">
    <name type="scientific">Ciona savignyi</name>
    <name type="common">Pacific transparent sea squirt</name>
    <dbReference type="NCBI Taxonomy" id="51511"/>
    <lineage>
        <taxon>Eukaryota</taxon>
        <taxon>Metazoa</taxon>
        <taxon>Chordata</taxon>
        <taxon>Tunicata</taxon>
        <taxon>Ascidiacea</taxon>
        <taxon>Phlebobranchia</taxon>
        <taxon>Cionidae</taxon>
        <taxon>Ciona</taxon>
    </lineage>
</organism>
<proteinExistence type="inferred from homology"/>
<comment type="catalytic activity">
    <reaction evidence="14">
        <text>(3Z)-dodecenoyl-CoA = (2E)-dodecenoyl-CoA</text>
        <dbReference type="Rhea" id="RHEA:23716"/>
        <dbReference type="ChEBI" id="CHEBI:57330"/>
        <dbReference type="ChEBI" id="CHEBI:58543"/>
        <dbReference type="EC" id="5.3.3.8"/>
    </reaction>
    <physiologicalReaction direction="left-to-right" evidence="14">
        <dbReference type="Rhea" id="RHEA:23717"/>
    </physiologicalReaction>
</comment>
<evidence type="ECO:0000256" key="10">
    <source>
        <dbReference type="ARBA" id="ARBA00023235"/>
    </source>
</evidence>
<comment type="similarity">
    <text evidence="3 22">Belongs to the enoyl-CoA hydratase/isomerase family.</text>
</comment>
<comment type="catalytic activity">
    <reaction evidence="12">
        <text>(3Z)-decenoyl-CoA = (2E)-decenoyl-CoA</text>
        <dbReference type="Rhea" id="RHEA:77195"/>
        <dbReference type="ChEBI" id="CHEBI:61406"/>
        <dbReference type="ChEBI" id="CHEBI:195601"/>
    </reaction>
    <physiologicalReaction direction="left-to-right" evidence="12">
        <dbReference type="Rhea" id="RHEA:77196"/>
    </physiologicalReaction>
</comment>
<evidence type="ECO:0000313" key="24">
    <source>
        <dbReference type="Proteomes" id="UP000007875"/>
    </source>
</evidence>
<comment type="catalytic activity">
    <reaction evidence="15">
        <text>(3Z)-octenoyl-CoA = (2E)-octenoyl-CoA</text>
        <dbReference type="Rhea" id="RHEA:46044"/>
        <dbReference type="ChEBI" id="CHEBI:62242"/>
        <dbReference type="ChEBI" id="CHEBI:85640"/>
    </reaction>
    <physiologicalReaction direction="left-to-right" evidence="15">
        <dbReference type="Rhea" id="RHEA:46045"/>
    </physiologicalReaction>
</comment>
<comment type="subunit">
    <text evidence="4">Homotrimer.</text>
</comment>
<dbReference type="SUPFAM" id="SSF52096">
    <property type="entry name" value="ClpP/crotonase"/>
    <property type="match status" value="1"/>
</dbReference>
<sequence>ILLKMLARVCSRHVYGSVRQMSNISNVETIIDSQSGIATVKMSQPPVNSLDKNLLTSITDTFKNLEKDSSISGVLLTSKFDGRVFSSGLNITDMFQQSDGHLAEFWSCVQEWYLTLYGFGKPLVSAINGHSPAGGCAMALMSDYRVMEKQKSIGLNETQLGIVAPFFFADLMIATVGRRIAEIGLNMGKLYSSEEALTIGLVDEVTDLESVVPNATKTLLKLTKIPQPAYKLSKQVQRNSPMETLRNDRAGDVALFVNIIQTSNVQAAIGGYLKALKQKKK</sequence>
<dbReference type="GeneTree" id="ENSGT00390000005678"/>
<evidence type="ECO:0000256" key="3">
    <source>
        <dbReference type="ARBA" id="ARBA00005254"/>
    </source>
</evidence>
<evidence type="ECO:0000256" key="13">
    <source>
        <dbReference type="ARBA" id="ARBA00051293"/>
    </source>
</evidence>
<reference evidence="23" key="3">
    <citation type="submission" date="2025-09" db="UniProtKB">
        <authorList>
            <consortium name="Ensembl"/>
        </authorList>
    </citation>
    <scope>IDENTIFICATION</scope>
</reference>
<protein>
    <recommendedName>
        <fullName evidence="17">Enoyl-CoA delta isomerase 1, mitochondrial</fullName>
    </recommendedName>
    <alternativeName>
        <fullName evidence="21">3,2-trans-enoyl-CoA isomerase</fullName>
    </alternativeName>
    <alternativeName>
        <fullName evidence="18 19">Delta(3),Delta(2)-enoyl-CoA isomerase</fullName>
    </alternativeName>
    <alternativeName>
        <fullName evidence="20">Dodecenoyl-CoA isomerase</fullName>
    </alternativeName>
</protein>
<dbReference type="HOGENOM" id="CLU_009834_7_5_1"/>
<evidence type="ECO:0000256" key="16">
    <source>
        <dbReference type="ARBA" id="ARBA00056147"/>
    </source>
</evidence>
<dbReference type="InterPro" id="IPR018376">
    <property type="entry name" value="Enoyl-CoA_hyd/isom_CS"/>
</dbReference>
<evidence type="ECO:0000256" key="17">
    <source>
        <dbReference type="ARBA" id="ARBA00068317"/>
    </source>
</evidence>
<keyword evidence="10" id="KW-0413">Isomerase</keyword>
<evidence type="ECO:0000256" key="4">
    <source>
        <dbReference type="ARBA" id="ARBA00011233"/>
    </source>
</evidence>
<evidence type="ECO:0000256" key="20">
    <source>
        <dbReference type="ARBA" id="ARBA00082088"/>
    </source>
</evidence>
<dbReference type="eggNOG" id="KOG1683">
    <property type="taxonomic scope" value="Eukaryota"/>
</dbReference>
<evidence type="ECO:0000256" key="2">
    <source>
        <dbReference type="ARBA" id="ARBA00005005"/>
    </source>
</evidence>
<dbReference type="InterPro" id="IPR029045">
    <property type="entry name" value="ClpP/crotonase-like_dom_sf"/>
</dbReference>
<evidence type="ECO:0000256" key="6">
    <source>
        <dbReference type="ARBA" id="ARBA00022946"/>
    </source>
</evidence>
<keyword evidence="9" id="KW-0496">Mitochondrion</keyword>
<comment type="subcellular location">
    <subcellularLocation>
        <location evidence="1">Mitochondrion matrix</location>
    </subcellularLocation>
</comment>
<reference evidence="23" key="2">
    <citation type="submission" date="2025-08" db="UniProtKB">
        <authorList>
            <consortium name="Ensembl"/>
        </authorList>
    </citation>
    <scope>IDENTIFICATION</scope>
</reference>
<comment type="catalytic activity">
    <reaction evidence="13">
        <text>(2E)-tetradecenoyl-CoA = (3Z)-tetradecenoyl-CoA</text>
        <dbReference type="Rhea" id="RHEA:29847"/>
        <dbReference type="ChEBI" id="CHEBI:61405"/>
        <dbReference type="ChEBI" id="CHEBI:61968"/>
    </reaction>
    <physiologicalReaction direction="right-to-left" evidence="13">
        <dbReference type="Rhea" id="RHEA:29849"/>
    </physiologicalReaction>
</comment>
<dbReference type="PANTHER" id="PTHR11941:SF45">
    <property type="entry name" value="ENOYL-COA DELTA ISOMERASE 1, MITOCHONDRIAL"/>
    <property type="match status" value="1"/>
</dbReference>
<dbReference type="GO" id="GO:0005759">
    <property type="term" value="C:mitochondrial matrix"/>
    <property type="evidence" value="ECO:0007669"/>
    <property type="project" value="UniProtKB-SubCell"/>
</dbReference>
<comment type="function">
    <text evidence="16">Key enzyme of fatty acid beta-oxidation. Able to isomerize both 3-cis (3Z) and 3-trans (3E) double bonds into the 2-trans (2E) form in a range of enoyl-CoA species, with a preference for (3Z)-enoyl-CoAs over (3E)-enoyl-CoAs. The catalytic efficiency of this enzyme is not affected by the fatty acyl chain length.</text>
</comment>
<evidence type="ECO:0000256" key="21">
    <source>
        <dbReference type="ARBA" id="ARBA00083575"/>
    </source>
</evidence>
<comment type="pathway">
    <text evidence="2">Lipid metabolism; fatty acid beta-oxidation.</text>
</comment>
<evidence type="ECO:0000256" key="8">
    <source>
        <dbReference type="ARBA" id="ARBA00023098"/>
    </source>
</evidence>
<evidence type="ECO:0000256" key="7">
    <source>
        <dbReference type="ARBA" id="ARBA00022990"/>
    </source>
</evidence>
<dbReference type="Proteomes" id="UP000007875">
    <property type="component" value="Unassembled WGS sequence"/>
</dbReference>
<evidence type="ECO:0000256" key="9">
    <source>
        <dbReference type="ARBA" id="ARBA00023128"/>
    </source>
</evidence>
<keyword evidence="24" id="KW-1185">Reference proteome</keyword>
<dbReference type="GO" id="GO:0004165">
    <property type="term" value="F:delta(3)-delta(2)-enoyl-CoA isomerase activity"/>
    <property type="evidence" value="ECO:0007669"/>
    <property type="project" value="UniProtKB-EC"/>
</dbReference>
<dbReference type="FunFam" id="3.90.226.10:FF:000034">
    <property type="entry name" value="Enoyl-CoA delta isomerase 1"/>
    <property type="match status" value="1"/>
</dbReference>
<dbReference type="OMA" id="WFMSSFL"/>
<evidence type="ECO:0000256" key="14">
    <source>
        <dbReference type="ARBA" id="ARBA00052376"/>
    </source>
</evidence>